<dbReference type="PATRIC" id="fig|445709.3.peg.294"/>
<comment type="similarity">
    <text evidence="1">Belongs to the bacterial solute-binding protein 5 family.</text>
</comment>
<evidence type="ECO:0000313" key="6">
    <source>
        <dbReference type="EMBL" id="AKJ67072.1"/>
    </source>
</evidence>
<dbReference type="AlphaFoldDB" id="A0A0G3EP44"/>
<proteinExistence type="inferred from homology"/>
<dbReference type="GO" id="GO:0043190">
    <property type="term" value="C:ATP-binding cassette (ABC) transporter complex"/>
    <property type="evidence" value="ECO:0007669"/>
    <property type="project" value="InterPro"/>
</dbReference>
<dbReference type="InterPro" id="IPR030678">
    <property type="entry name" value="Peptide/Ni-bd"/>
</dbReference>
<dbReference type="CDD" id="cd08498">
    <property type="entry name" value="PBP2_NikA_DppA_OppA_like_2"/>
    <property type="match status" value="1"/>
</dbReference>
<dbReference type="PIRSF" id="PIRSF002741">
    <property type="entry name" value="MppA"/>
    <property type="match status" value="1"/>
</dbReference>
<gene>
    <name evidence="6" type="ORF">ABW99_01340</name>
</gene>
<keyword evidence="7" id="KW-1185">Reference proteome</keyword>
<reference evidence="7" key="1">
    <citation type="submission" date="2015-06" db="EMBL/GenBank/DDBJ databases">
        <authorList>
            <person name="Lim Y.L."/>
            <person name="Ee R."/>
            <person name="Yong D."/>
            <person name="How K.Y."/>
            <person name="Yin W.F."/>
            <person name="Chan K.G."/>
        </authorList>
    </citation>
    <scope>NUCLEOTIDE SEQUENCE [LARGE SCALE GENOMIC DNA]</scope>
    <source>
        <strain evidence="7">DSM 25325</strain>
    </source>
</reference>
<name>A0A0G3EP44_9BURK</name>
<dbReference type="Gene3D" id="3.90.76.10">
    <property type="entry name" value="Dipeptide-binding Protein, Domain 1"/>
    <property type="match status" value="1"/>
</dbReference>
<dbReference type="InterPro" id="IPR000914">
    <property type="entry name" value="SBP_5_dom"/>
</dbReference>
<dbReference type="RefSeq" id="WP_047212607.1">
    <property type="nucleotide sequence ID" value="NZ_CP011568.3"/>
</dbReference>
<evidence type="ECO:0000256" key="1">
    <source>
        <dbReference type="ARBA" id="ARBA00005695"/>
    </source>
</evidence>
<protein>
    <submittedName>
        <fullName evidence="6">ABC transporter substrate-binding protein</fullName>
    </submittedName>
</protein>
<feature type="signal peptide" evidence="4">
    <location>
        <begin position="1"/>
        <end position="30"/>
    </location>
</feature>
<dbReference type="OrthoDB" id="9801799at2"/>
<dbReference type="KEGG" id="ptx:ABW99_01340"/>
<dbReference type="InterPro" id="IPR039424">
    <property type="entry name" value="SBP_5"/>
</dbReference>
<dbReference type="Pfam" id="PF00496">
    <property type="entry name" value="SBP_bac_5"/>
    <property type="match status" value="1"/>
</dbReference>
<sequence length="532" mass="58922">MKFSHHFRYHCRALALAASLGLALGTAAHAATLKFANQGDALSLDPYSLDETQQLSLLGNVFEPLVGRGKKLELVPVLATDWKQTAPTVWRFDLRKNVTFQDGTPFTADDVIFSLKRAQDTGSDVKTFVQQIAEIKKIDDHTIDVITKQPFPILPQMITQWYIMSQKWCEANNAVHPADKAKKVENAASFKADGTGPYEIASREPGVRTVFERNPHYWGKIEGNVDKAVFTPISNGATRVAALLSGQVDLIEPVPLQDVPRIKANPDLKMLHGPELRTIFLGMDQKRDELLYSNVKGKNPFKDKRVRQAFYQAINIDLIKRVVMRGAATPTNLLLGPGINGFSPALNKRLPYDPAASKKLLAEAGYPNGFEVGMNCPNNRYVNDAQICQAVAQMLAHVGVKVDLTVEPKATYFPRILSHNTSFYMLGWSPSSYDAQNVLNALVATPDPKVGQGQFNIGGYSNPKVDQLTHEIASESDPAKRNQLIAEALKLTSDDIAYLPLHQQALAWGVKKDVHVVQVPDDNFFLKWVSVK</sequence>
<dbReference type="GO" id="GO:0030288">
    <property type="term" value="C:outer membrane-bounded periplasmic space"/>
    <property type="evidence" value="ECO:0007669"/>
    <property type="project" value="UniProtKB-ARBA"/>
</dbReference>
<evidence type="ECO:0000256" key="4">
    <source>
        <dbReference type="SAM" id="SignalP"/>
    </source>
</evidence>
<dbReference type="Gene3D" id="3.10.105.10">
    <property type="entry name" value="Dipeptide-binding Protein, Domain 3"/>
    <property type="match status" value="1"/>
</dbReference>
<dbReference type="EMBL" id="CP011568">
    <property type="protein sequence ID" value="AKJ67072.1"/>
    <property type="molecule type" value="Genomic_DNA"/>
</dbReference>
<evidence type="ECO:0000259" key="5">
    <source>
        <dbReference type="Pfam" id="PF00496"/>
    </source>
</evidence>
<organism evidence="6 7">
    <name type="scientific">Pandoraea thiooxydans</name>
    <dbReference type="NCBI Taxonomy" id="445709"/>
    <lineage>
        <taxon>Bacteria</taxon>
        <taxon>Pseudomonadati</taxon>
        <taxon>Pseudomonadota</taxon>
        <taxon>Betaproteobacteria</taxon>
        <taxon>Burkholderiales</taxon>
        <taxon>Burkholderiaceae</taxon>
        <taxon>Pandoraea</taxon>
    </lineage>
</organism>
<evidence type="ECO:0000256" key="3">
    <source>
        <dbReference type="ARBA" id="ARBA00022729"/>
    </source>
</evidence>
<keyword evidence="2" id="KW-0813">Transport</keyword>
<dbReference type="GO" id="GO:0015833">
    <property type="term" value="P:peptide transport"/>
    <property type="evidence" value="ECO:0007669"/>
    <property type="project" value="TreeGrafter"/>
</dbReference>
<evidence type="ECO:0000256" key="2">
    <source>
        <dbReference type="ARBA" id="ARBA00022448"/>
    </source>
</evidence>
<dbReference type="GO" id="GO:1904680">
    <property type="term" value="F:peptide transmembrane transporter activity"/>
    <property type="evidence" value="ECO:0007669"/>
    <property type="project" value="TreeGrafter"/>
</dbReference>
<dbReference type="SUPFAM" id="SSF53850">
    <property type="entry name" value="Periplasmic binding protein-like II"/>
    <property type="match status" value="1"/>
</dbReference>
<dbReference type="Gene3D" id="3.40.190.10">
    <property type="entry name" value="Periplasmic binding protein-like II"/>
    <property type="match status" value="1"/>
</dbReference>
<dbReference type="Proteomes" id="UP000036700">
    <property type="component" value="Chromosome"/>
</dbReference>
<dbReference type="PANTHER" id="PTHR30290:SF9">
    <property type="entry name" value="OLIGOPEPTIDE-BINDING PROTEIN APPA"/>
    <property type="match status" value="1"/>
</dbReference>
<accession>A0A0G3EP44</accession>
<feature type="domain" description="Solute-binding protein family 5" evidence="5">
    <location>
        <begin position="73"/>
        <end position="444"/>
    </location>
</feature>
<dbReference type="PANTHER" id="PTHR30290">
    <property type="entry name" value="PERIPLASMIC BINDING COMPONENT OF ABC TRANSPORTER"/>
    <property type="match status" value="1"/>
</dbReference>
<dbReference type="STRING" id="445709.ABW99_01340"/>
<feature type="chain" id="PRO_5002553629" evidence="4">
    <location>
        <begin position="31"/>
        <end position="532"/>
    </location>
</feature>
<evidence type="ECO:0000313" key="7">
    <source>
        <dbReference type="Proteomes" id="UP000036700"/>
    </source>
</evidence>
<keyword evidence="3 4" id="KW-0732">Signal</keyword>